<dbReference type="SUPFAM" id="SSF52922">
    <property type="entry name" value="TK C-terminal domain-like"/>
    <property type="match status" value="1"/>
</dbReference>
<dbReference type="InterPro" id="IPR005475">
    <property type="entry name" value="Transketolase-like_Pyr-bd"/>
</dbReference>
<evidence type="ECO:0000256" key="3">
    <source>
        <dbReference type="ARBA" id="ARBA00001941"/>
    </source>
</evidence>
<evidence type="ECO:0000256" key="16">
    <source>
        <dbReference type="PIRSR" id="PIRSR605478-3"/>
    </source>
</evidence>
<feature type="binding site" evidence="16">
    <location>
        <position position="156"/>
    </location>
    <ligand>
        <name>thiamine diphosphate</name>
        <dbReference type="ChEBI" id="CHEBI:58937"/>
    </ligand>
</feature>
<evidence type="ECO:0000256" key="18">
    <source>
        <dbReference type="PIRSR" id="PIRSR605478-5"/>
    </source>
</evidence>
<evidence type="ECO:0000256" key="4">
    <source>
        <dbReference type="ARBA" id="ARBA00007131"/>
    </source>
</evidence>
<keyword evidence="8 17" id="KW-0479">Metal-binding</keyword>
<comment type="similarity">
    <text evidence="4">Belongs to the transketolase family.</text>
</comment>
<comment type="cofactor">
    <cofactor evidence="2">
        <name>Mn(2+)</name>
        <dbReference type="ChEBI" id="CHEBI:29035"/>
    </cofactor>
</comment>
<comment type="cofactor">
    <cofactor evidence="3">
        <name>Co(2+)</name>
        <dbReference type="ChEBI" id="CHEBI:48828"/>
    </cofactor>
</comment>
<evidence type="ECO:0000256" key="2">
    <source>
        <dbReference type="ARBA" id="ARBA00001936"/>
    </source>
</evidence>
<comment type="catalytic activity">
    <reaction evidence="12">
        <text>D-sedoheptulose 7-phosphate + D-glyceraldehyde 3-phosphate = aldehydo-D-ribose 5-phosphate + D-xylulose 5-phosphate</text>
        <dbReference type="Rhea" id="RHEA:10508"/>
        <dbReference type="ChEBI" id="CHEBI:57483"/>
        <dbReference type="ChEBI" id="CHEBI:57737"/>
        <dbReference type="ChEBI" id="CHEBI:58273"/>
        <dbReference type="ChEBI" id="CHEBI:59776"/>
        <dbReference type="EC" id="2.2.1.1"/>
    </reaction>
</comment>
<dbReference type="InterPro" id="IPR033247">
    <property type="entry name" value="Transketolase_fam"/>
</dbReference>
<evidence type="ECO:0000256" key="6">
    <source>
        <dbReference type="ARBA" id="ARBA00013152"/>
    </source>
</evidence>
<comment type="cofactor">
    <cofactor evidence="16">
        <name>thiamine diphosphate</name>
        <dbReference type="ChEBI" id="CHEBI:58937"/>
    </cofactor>
    <text evidence="16">Binds 1 thiamine pyrophosphate per subunit. During the reaction, the substrate forms a covalent intermediate with the cofactor.</text>
</comment>
<feature type="binding site" evidence="17">
    <location>
        <position position="155"/>
    </location>
    <ligand>
        <name>Mg(2+)</name>
        <dbReference type="ChEBI" id="CHEBI:18420"/>
    </ligand>
</feature>
<dbReference type="InterPro" id="IPR005478">
    <property type="entry name" value="Transketolase_bac-like"/>
</dbReference>
<dbReference type="Pfam" id="PF22613">
    <property type="entry name" value="Transketolase_C_1"/>
    <property type="match status" value="1"/>
</dbReference>
<dbReference type="GO" id="GO:0006098">
    <property type="term" value="P:pentose-phosphate shunt"/>
    <property type="evidence" value="ECO:0007669"/>
    <property type="project" value="TreeGrafter"/>
</dbReference>
<comment type="subunit">
    <text evidence="5">Homodimer.</text>
</comment>
<dbReference type="FunFam" id="3.40.50.920:FF:000003">
    <property type="entry name" value="Transketolase"/>
    <property type="match status" value="1"/>
</dbReference>
<feature type="binding site" evidence="15">
    <location>
        <position position="469"/>
    </location>
    <ligand>
        <name>substrate</name>
    </ligand>
</feature>
<evidence type="ECO:0000256" key="8">
    <source>
        <dbReference type="ARBA" id="ARBA00022723"/>
    </source>
</evidence>
<dbReference type="InterPro" id="IPR009014">
    <property type="entry name" value="Transketo_C/PFOR_II"/>
</dbReference>
<dbReference type="InterPro" id="IPR055152">
    <property type="entry name" value="Transketolase-like_C_2"/>
</dbReference>
<accession>A0A212LGN5</accession>
<feature type="binding site" evidence="16">
    <location>
        <position position="259"/>
    </location>
    <ligand>
        <name>thiamine diphosphate</name>
        <dbReference type="ChEBI" id="CHEBI:58937"/>
    </ligand>
</feature>
<feature type="site" description="Important for catalytic activity" evidence="18">
    <location>
        <position position="259"/>
    </location>
</feature>
<dbReference type="Gene3D" id="3.40.50.970">
    <property type="match status" value="2"/>
</dbReference>
<dbReference type="FunFam" id="3.40.50.970:FF:000045">
    <property type="entry name" value="Transketolase"/>
    <property type="match status" value="1"/>
</dbReference>
<dbReference type="CDD" id="cd02012">
    <property type="entry name" value="TPP_TK"/>
    <property type="match status" value="1"/>
</dbReference>
<dbReference type="SMART" id="SM00861">
    <property type="entry name" value="Transket_pyr"/>
    <property type="match status" value="1"/>
</dbReference>
<feature type="binding site" evidence="15">
    <location>
        <position position="28"/>
    </location>
    <ligand>
        <name>substrate</name>
    </ligand>
</feature>
<dbReference type="EMBL" id="FMJD01000008">
    <property type="protein sequence ID" value="SCM76549.1"/>
    <property type="molecule type" value="Genomic_DNA"/>
</dbReference>
<evidence type="ECO:0000256" key="5">
    <source>
        <dbReference type="ARBA" id="ARBA00011738"/>
    </source>
</evidence>
<feature type="domain" description="Transketolase-like pyrimidine-binding" evidence="19">
    <location>
        <begin position="351"/>
        <end position="521"/>
    </location>
</feature>
<evidence type="ECO:0000256" key="11">
    <source>
        <dbReference type="ARBA" id="ARBA00023052"/>
    </source>
</evidence>
<dbReference type="GO" id="GO:0004802">
    <property type="term" value="F:transketolase activity"/>
    <property type="evidence" value="ECO:0007669"/>
    <property type="project" value="UniProtKB-UniRule"/>
</dbReference>
<feature type="binding site" evidence="15">
    <location>
        <position position="259"/>
    </location>
    <ligand>
        <name>substrate</name>
    </ligand>
</feature>
<feature type="binding site" evidence="16">
    <location>
        <position position="68"/>
    </location>
    <ligand>
        <name>thiamine diphosphate</name>
        <dbReference type="ChEBI" id="CHEBI:58937"/>
    </ligand>
</feature>
<comment type="cofactor">
    <cofactor evidence="17">
        <name>Mg(2+)</name>
        <dbReference type="ChEBI" id="CHEBI:18420"/>
    </cofactor>
    <text evidence="17">Binds 1 Mg(2+) ion per subunit. Can also utilize other divalent metal cations, such as Ca(2+), Mn(2+) and Co(2+).</text>
</comment>
<keyword evidence="11 16" id="KW-0786">Thiamine pyrophosphate</keyword>
<feature type="site" description="Important for catalytic activity" evidence="18">
    <location>
        <position position="28"/>
    </location>
</feature>
<dbReference type="Pfam" id="PF00456">
    <property type="entry name" value="Transketolase_N"/>
    <property type="match status" value="1"/>
</dbReference>
<feature type="binding site" evidence="16">
    <location>
        <begin position="117"/>
        <end position="119"/>
    </location>
    <ligand>
        <name>thiamine diphosphate</name>
        <dbReference type="ChEBI" id="CHEBI:58937"/>
    </ligand>
</feature>
<dbReference type="Gene3D" id="3.40.50.920">
    <property type="match status" value="1"/>
</dbReference>
<evidence type="ECO:0000256" key="17">
    <source>
        <dbReference type="PIRSR" id="PIRSR605478-4"/>
    </source>
</evidence>
<feature type="active site" description="Proton donor" evidence="14">
    <location>
        <position position="407"/>
    </location>
</feature>
<sequence>MANVDPRLMANAIRFLSMDAIERADEGHPGTPLGGADIATALFTRHLKYNPKAPEWPDRDRFVQSNGHGSMLIYSLLYLTGYEKITIEEIKRFRELGSECPGHPEYNPAAGIETTTGPLGQGIANAVGMAVTEAALNQRFGSDIVDHYTYALVGDGCLMEGIAQEVISLAGHLRLGKLIVLWDDNRITDDGVTMQALSDDVRGRFQISGWQVIDVDGHDPEALEATIRLAKTDPRPSMIACRTTIGAGVARIAGKREAHGSRIFKEDTAAARELLAWPHAPFDIPADILGAWREAGRRGETDYRAWQARFAALDPKEQAEFDRMMAGKLPDGWVDTLAAFKRRMEEERPEQATVRSSGMIVELLAEAIPELMGGAPDLEAATKHKNHMIPFTADNRAGRYIHYGVREHAMGSMMNGMVAHRGLKPYGITFLVFSDYERPALRMAAMMGLSTLFLFSHDSIGIGKNGPTHQPIEMLASLRAIPNMYVFRPADAVETAECWEMALMRKDGPSSLIFSRQAVPAVRLAESEENRSARGAYVLTEAEAGPRRVTLFATGSEVGLAVKARRLLETDGVGTAVVSMPCWEVFEEQDEDYRNAVLGKGTVCVAVEAAARIGWDRYIGPDGAFVGMSTFGASGPLEEVFIHFGITAEHVVQEARRRL</sequence>
<evidence type="ECO:0000256" key="12">
    <source>
        <dbReference type="ARBA" id="ARBA00049473"/>
    </source>
</evidence>
<comment type="cofactor">
    <cofactor evidence="1">
        <name>Ca(2+)</name>
        <dbReference type="ChEBI" id="CHEBI:29108"/>
    </cofactor>
</comment>
<dbReference type="EC" id="2.2.1.1" evidence="6 13"/>
<dbReference type="FunFam" id="3.40.50.970:FF:000004">
    <property type="entry name" value="Transketolase"/>
    <property type="match status" value="1"/>
</dbReference>
<dbReference type="InterPro" id="IPR005474">
    <property type="entry name" value="Transketolase_N"/>
</dbReference>
<feature type="binding site" evidence="16">
    <location>
        <position position="185"/>
    </location>
    <ligand>
        <name>thiamine diphosphate</name>
        <dbReference type="ChEBI" id="CHEBI:58937"/>
    </ligand>
</feature>
<dbReference type="InterPro" id="IPR029061">
    <property type="entry name" value="THDP-binding"/>
</dbReference>
<evidence type="ECO:0000256" key="9">
    <source>
        <dbReference type="ARBA" id="ARBA00022837"/>
    </source>
</evidence>
<protein>
    <recommendedName>
        <fullName evidence="6 13">Transketolase</fullName>
        <ecNumber evidence="6 13">2.2.1.1</ecNumber>
    </recommendedName>
</protein>
<proteinExistence type="inferred from homology"/>
<dbReference type="Pfam" id="PF02779">
    <property type="entry name" value="Transket_pyr"/>
    <property type="match status" value="1"/>
</dbReference>
<keyword evidence="10 17" id="KW-0460">Magnesium</keyword>
<feature type="binding site" evidence="15">
    <location>
        <position position="457"/>
    </location>
    <ligand>
        <name>substrate</name>
    </ligand>
</feature>
<feature type="binding site" evidence="15">
    <location>
        <position position="516"/>
    </location>
    <ligand>
        <name>substrate</name>
    </ligand>
</feature>
<evidence type="ECO:0000256" key="15">
    <source>
        <dbReference type="PIRSR" id="PIRSR605478-2"/>
    </source>
</evidence>
<reference evidence="20" key="1">
    <citation type="submission" date="2016-08" db="EMBL/GenBank/DDBJ databases">
        <authorList>
            <person name="Seilhamer J.J."/>
        </authorList>
    </citation>
    <scope>NUCLEOTIDE SEQUENCE</scope>
    <source>
        <strain evidence="20">86</strain>
    </source>
</reference>
<keyword evidence="9" id="KW-0106">Calcium</keyword>
<evidence type="ECO:0000256" key="10">
    <source>
        <dbReference type="ARBA" id="ARBA00022842"/>
    </source>
</evidence>
<dbReference type="AlphaFoldDB" id="A0A212LGN5"/>
<feature type="binding site" evidence="17">
    <location>
        <position position="187"/>
    </location>
    <ligand>
        <name>Mg(2+)</name>
        <dbReference type="ChEBI" id="CHEBI:18420"/>
    </ligand>
</feature>
<dbReference type="PANTHER" id="PTHR43522:SF2">
    <property type="entry name" value="TRANSKETOLASE 1-RELATED"/>
    <property type="match status" value="1"/>
</dbReference>
<dbReference type="PANTHER" id="PTHR43522">
    <property type="entry name" value="TRANSKETOLASE"/>
    <property type="match status" value="1"/>
</dbReference>
<dbReference type="RefSeq" id="WP_288196698.1">
    <property type="nucleotide sequence ID" value="NZ_LT608334.1"/>
</dbReference>
<evidence type="ECO:0000256" key="7">
    <source>
        <dbReference type="ARBA" id="ARBA00022679"/>
    </source>
</evidence>
<feature type="binding site" evidence="17">
    <location>
        <position position="185"/>
    </location>
    <ligand>
        <name>Mg(2+)</name>
        <dbReference type="ChEBI" id="CHEBI:18420"/>
    </ligand>
</feature>
<dbReference type="GO" id="GO:0005829">
    <property type="term" value="C:cytosol"/>
    <property type="evidence" value="ECO:0007669"/>
    <property type="project" value="TreeGrafter"/>
</dbReference>
<gene>
    <name evidence="20" type="primary">cbbT</name>
    <name evidence="20" type="ORF">KL86PLE_40354</name>
</gene>
<evidence type="ECO:0000256" key="13">
    <source>
        <dbReference type="NCBIfam" id="TIGR00232"/>
    </source>
</evidence>
<evidence type="ECO:0000259" key="19">
    <source>
        <dbReference type="SMART" id="SM00861"/>
    </source>
</evidence>
<keyword evidence="7 20" id="KW-0808">Transferase</keyword>
<dbReference type="SUPFAM" id="SSF52518">
    <property type="entry name" value="Thiamin diphosphate-binding fold (THDP-binding)"/>
    <property type="match status" value="2"/>
</dbReference>
<dbReference type="GO" id="GO:0046872">
    <property type="term" value="F:metal ion binding"/>
    <property type="evidence" value="ECO:0007669"/>
    <property type="project" value="UniProtKB-KW"/>
</dbReference>
<feature type="binding site" evidence="16">
    <location>
        <position position="433"/>
    </location>
    <ligand>
        <name>thiamine diphosphate</name>
        <dbReference type="ChEBI" id="CHEBI:58937"/>
    </ligand>
</feature>
<organism evidence="20">
    <name type="scientific">uncultured Pleomorphomonas sp</name>
    <dbReference type="NCBI Taxonomy" id="442121"/>
    <lineage>
        <taxon>Bacteria</taxon>
        <taxon>Pseudomonadati</taxon>
        <taxon>Pseudomonadota</taxon>
        <taxon>Alphaproteobacteria</taxon>
        <taxon>Hyphomicrobiales</taxon>
        <taxon>Pleomorphomonadaceae</taxon>
        <taxon>Pleomorphomonas</taxon>
        <taxon>environmental samples</taxon>
    </lineage>
</organism>
<dbReference type="CDD" id="cd07033">
    <property type="entry name" value="TPP_PYR_DXS_TK_like"/>
    <property type="match status" value="1"/>
</dbReference>
<dbReference type="NCBIfam" id="TIGR00232">
    <property type="entry name" value="tktlase_bact"/>
    <property type="match status" value="1"/>
</dbReference>
<evidence type="ECO:0000313" key="20">
    <source>
        <dbReference type="EMBL" id="SCM76549.1"/>
    </source>
</evidence>
<evidence type="ECO:0000256" key="14">
    <source>
        <dbReference type="PIRSR" id="PIRSR605478-1"/>
    </source>
</evidence>
<evidence type="ECO:0000256" key="1">
    <source>
        <dbReference type="ARBA" id="ARBA00001913"/>
    </source>
</evidence>
<name>A0A212LGN5_9HYPH</name>